<feature type="region of interest" description="Disordered" evidence="4">
    <location>
        <begin position="409"/>
        <end position="432"/>
    </location>
</feature>
<dbReference type="InterPro" id="IPR028307">
    <property type="entry name" value="Lin-54_fam"/>
</dbReference>
<reference evidence="6" key="1">
    <citation type="submission" date="2023-06" db="EMBL/GenBank/DDBJ databases">
        <title>Genomic analysis of the entomopathogenic nematode Steinernema hermaphroditum.</title>
        <authorList>
            <person name="Schwarz E.M."/>
            <person name="Heppert J.K."/>
            <person name="Baniya A."/>
            <person name="Schwartz H.T."/>
            <person name="Tan C.-H."/>
            <person name="Antoshechkin I."/>
            <person name="Sternberg P.W."/>
            <person name="Goodrich-Blair H."/>
            <person name="Dillman A.R."/>
        </authorList>
    </citation>
    <scope>NUCLEOTIDE SEQUENCE</scope>
    <source>
        <strain evidence="6">PS9179</strain>
        <tissue evidence="6">Whole animal</tissue>
    </source>
</reference>
<feature type="compositionally biased region" description="Low complexity" evidence="4">
    <location>
        <begin position="214"/>
        <end position="230"/>
    </location>
</feature>
<evidence type="ECO:0000313" key="6">
    <source>
        <dbReference type="EMBL" id="KAK0422918.1"/>
    </source>
</evidence>
<feature type="region of interest" description="Disordered" evidence="4">
    <location>
        <begin position="201"/>
        <end position="236"/>
    </location>
</feature>
<evidence type="ECO:0000256" key="3">
    <source>
        <dbReference type="ARBA" id="ARBA00023242"/>
    </source>
</evidence>
<keyword evidence="3" id="KW-0539">Nucleus</keyword>
<comment type="subcellular location">
    <subcellularLocation>
        <location evidence="1">Nucleus</location>
    </subcellularLocation>
</comment>
<feature type="domain" description="CRC" evidence="5">
    <location>
        <begin position="270"/>
        <end position="385"/>
    </location>
</feature>
<dbReference type="SMART" id="SM01114">
    <property type="entry name" value="CXC"/>
    <property type="match status" value="2"/>
</dbReference>
<evidence type="ECO:0000256" key="2">
    <source>
        <dbReference type="ARBA" id="ARBA00007267"/>
    </source>
</evidence>
<gene>
    <name evidence="6" type="ORF">QR680_007866</name>
</gene>
<proteinExistence type="inferred from homology"/>
<dbReference type="GO" id="GO:0006355">
    <property type="term" value="P:regulation of DNA-templated transcription"/>
    <property type="evidence" value="ECO:0007669"/>
    <property type="project" value="TreeGrafter"/>
</dbReference>
<evidence type="ECO:0000256" key="4">
    <source>
        <dbReference type="SAM" id="MobiDB-lite"/>
    </source>
</evidence>
<evidence type="ECO:0000259" key="5">
    <source>
        <dbReference type="PROSITE" id="PS51634"/>
    </source>
</evidence>
<dbReference type="Pfam" id="PF03638">
    <property type="entry name" value="TCR"/>
    <property type="match status" value="2"/>
</dbReference>
<evidence type="ECO:0000256" key="1">
    <source>
        <dbReference type="ARBA" id="ARBA00004123"/>
    </source>
</evidence>
<comment type="similarity">
    <text evidence="2">Belongs to the lin-54 family.</text>
</comment>
<dbReference type="PANTHER" id="PTHR12446:SF34">
    <property type="entry name" value="PROTEIN LIN-54 HOMOLOG"/>
    <property type="match status" value="1"/>
</dbReference>
<feature type="compositionally biased region" description="Low complexity" evidence="4">
    <location>
        <begin position="155"/>
        <end position="170"/>
    </location>
</feature>
<dbReference type="EMBL" id="JAUCMV010000001">
    <property type="protein sequence ID" value="KAK0422918.1"/>
    <property type="molecule type" value="Genomic_DNA"/>
</dbReference>
<evidence type="ECO:0000313" key="7">
    <source>
        <dbReference type="Proteomes" id="UP001175271"/>
    </source>
</evidence>
<feature type="region of interest" description="Disordered" evidence="4">
    <location>
        <begin position="143"/>
        <end position="170"/>
    </location>
</feature>
<feature type="compositionally biased region" description="Polar residues" evidence="4">
    <location>
        <begin position="202"/>
        <end position="213"/>
    </location>
</feature>
<dbReference type="InterPro" id="IPR005172">
    <property type="entry name" value="CRC"/>
</dbReference>
<sequence length="537" mass="60042">MSGHGNGHPYHHLPPNAELVEYVDDGDEVYGDVIPVDESQLYYEEGDEIVDVEDVEIVEGDLDVEGGTIYEAPDGTRHIVVQQRAIPGHVQHHHHVQHQHHVQSHPDVLEPEEITEPPQQHSRYRYHTAPQMPRPISGDEYSRSPRINSGPVYKPSSVVSQPTTSSATHTTTSNHVYAIRNGQVFKIDKKTGRASAVRAQIKPSSSSIANQENQVSYASSVHSQQAQHQPPHQPPLDYRKYGANPALTYFAHEQQRTFANAKHAKKSIGSKKPCNCSKSQCLKLYCECFASGEFCMDCNCKDCHNNMDYESERTRAVKATLERNPHAFRPKIGIGKKGPVDIERLHRRGCHCKKSNCLKNYCECYEAKVPCTERCKCCGCRNTEAERAYRDNYRMKASPGLIGLAAAGSMEPRSTSPFSDDEDDAPTPKKPLDPKALKGCPWYYLNDEVIEATATCLLTAVASMQKNNPNDGEIQQAVLNEFSMSLGKVVESAMASIAIDDETFIDEVHGDRVRHTQPMLTKEDMMMDLDDVRTVVE</sequence>
<name>A0AA39IEI9_9BILA</name>
<keyword evidence="7" id="KW-1185">Reference proteome</keyword>
<dbReference type="PROSITE" id="PS51634">
    <property type="entry name" value="CRC"/>
    <property type="match status" value="1"/>
</dbReference>
<dbReference type="PANTHER" id="PTHR12446">
    <property type="entry name" value="TESMIN/TSO1-RELATED"/>
    <property type="match status" value="1"/>
</dbReference>
<accession>A0AA39IEI9</accession>
<protein>
    <recommendedName>
        <fullName evidence="5">CRC domain-containing protein</fullName>
    </recommendedName>
</protein>
<dbReference type="GO" id="GO:0005634">
    <property type="term" value="C:nucleus"/>
    <property type="evidence" value="ECO:0007669"/>
    <property type="project" value="UniProtKB-SubCell"/>
</dbReference>
<dbReference type="Proteomes" id="UP001175271">
    <property type="component" value="Unassembled WGS sequence"/>
</dbReference>
<dbReference type="AlphaFoldDB" id="A0AA39IEI9"/>
<organism evidence="6 7">
    <name type="scientific">Steinernema hermaphroditum</name>
    <dbReference type="NCBI Taxonomy" id="289476"/>
    <lineage>
        <taxon>Eukaryota</taxon>
        <taxon>Metazoa</taxon>
        <taxon>Ecdysozoa</taxon>
        <taxon>Nematoda</taxon>
        <taxon>Chromadorea</taxon>
        <taxon>Rhabditida</taxon>
        <taxon>Tylenchina</taxon>
        <taxon>Panagrolaimomorpha</taxon>
        <taxon>Strongyloidoidea</taxon>
        <taxon>Steinernematidae</taxon>
        <taxon>Steinernema</taxon>
    </lineage>
</organism>
<comment type="caution">
    <text evidence="6">The sequence shown here is derived from an EMBL/GenBank/DDBJ whole genome shotgun (WGS) entry which is preliminary data.</text>
</comment>
<dbReference type="InterPro" id="IPR033467">
    <property type="entry name" value="Tesmin/TSO1-like_CXC"/>
</dbReference>